<dbReference type="Gene3D" id="3.10.10.10">
    <property type="entry name" value="HIV Type 1 Reverse Transcriptase, subunit A, domain 1"/>
    <property type="match status" value="1"/>
</dbReference>
<dbReference type="SUPFAM" id="SSF56672">
    <property type="entry name" value="DNA/RNA polymerases"/>
    <property type="match status" value="1"/>
</dbReference>
<dbReference type="Proteomes" id="UP001604336">
    <property type="component" value="Unassembled WGS sequence"/>
</dbReference>
<dbReference type="GO" id="GO:0003964">
    <property type="term" value="F:RNA-directed DNA polymerase activity"/>
    <property type="evidence" value="ECO:0007669"/>
    <property type="project" value="UniProtKB-KW"/>
</dbReference>
<feature type="domain" description="Reverse transcriptase/retrotransposon-derived protein RNase H-like" evidence="1">
    <location>
        <begin position="67"/>
        <end position="166"/>
    </location>
</feature>
<dbReference type="AlphaFoldDB" id="A0ABD1Q8F2"/>
<dbReference type="PANTHER" id="PTHR33064">
    <property type="entry name" value="POL PROTEIN"/>
    <property type="match status" value="1"/>
</dbReference>
<keyword evidence="3" id="KW-1185">Reference proteome</keyword>
<organism evidence="2 3">
    <name type="scientific">Abeliophyllum distichum</name>
    <dbReference type="NCBI Taxonomy" id="126358"/>
    <lineage>
        <taxon>Eukaryota</taxon>
        <taxon>Viridiplantae</taxon>
        <taxon>Streptophyta</taxon>
        <taxon>Embryophyta</taxon>
        <taxon>Tracheophyta</taxon>
        <taxon>Spermatophyta</taxon>
        <taxon>Magnoliopsida</taxon>
        <taxon>eudicotyledons</taxon>
        <taxon>Gunneridae</taxon>
        <taxon>Pentapetalae</taxon>
        <taxon>asterids</taxon>
        <taxon>lamiids</taxon>
        <taxon>Lamiales</taxon>
        <taxon>Oleaceae</taxon>
        <taxon>Forsythieae</taxon>
        <taxon>Abeliophyllum</taxon>
    </lineage>
</organism>
<dbReference type="InterPro" id="IPR051320">
    <property type="entry name" value="Viral_Replic_Matur_Polypro"/>
</dbReference>
<evidence type="ECO:0000259" key="1">
    <source>
        <dbReference type="Pfam" id="PF17919"/>
    </source>
</evidence>
<evidence type="ECO:0000313" key="3">
    <source>
        <dbReference type="Proteomes" id="UP001604336"/>
    </source>
</evidence>
<dbReference type="EMBL" id="JBFOLK010000012">
    <property type="protein sequence ID" value="KAL2471399.1"/>
    <property type="molecule type" value="Genomic_DNA"/>
</dbReference>
<accession>A0ABD1Q8F2</accession>
<keyword evidence="2" id="KW-0548">Nucleotidyltransferase</keyword>
<protein>
    <submittedName>
        <fullName evidence="2">RNA-directed DNA polymerase</fullName>
    </submittedName>
</protein>
<dbReference type="Pfam" id="PF17919">
    <property type="entry name" value="RT_RNaseH_2"/>
    <property type="match status" value="1"/>
</dbReference>
<name>A0ABD1Q8F2_9LAMI</name>
<gene>
    <name evidence="2" type="ORF">Adt_39535</name>
</gene>
<reference evidence="3" key="1">
    <citation type="submission" date="2024-07" db="EMBL/GenBank/DDBJ databases">
        <title>Two chromosome-level genome assemblies of Korean endemic species Abeliophyllum distichum and Forsythia ovata (Oleaceae).</title>
        <authorList>
            <person name="Jang H."/>
        </authorList>
    </citation>
    <scope>NUCLEOTIDE SEQUENCE [LARGE SCALE GENOMIC DNA]</scope>
</reference>
<keyword evidence="2" id="KW-0808">Transferase</keyword>
<sequence length="240" mass="28028">MAYSPKDREEFAIQIKELLDLKVIEPSKLPFSSPTFMFRKEAEKDEDLSKMRTPLQKKLKKDYKWSWSRDDSNYIRKIKNKLKSLPPLYHPHKDDKMIIETDASQDFWGAILKASNEENEEKLGSYASGTFTEAERNYHINEKEILAMKKAITKFRLYIISNKFLVRSASSTCKSFLKCQVKMTDINQQIIDIEEEIEMKELLISTEQKKDRNSRSARGHVELPILSTILGVKRSSRIEA</sequence>
<dbReference type="InterPro" id="IPR043502">
    <property type="entry name" value="DNA/RNA_pol_sf"/>
</dbReference>
<dbReference type="InterPro" id="IPR041577">
    <property type="entry name" value="RT_RNaseH_2"/>
</dbReference>
<comment type="caution">
    <text evidence="2">The sequence shown here is derived from an EMBL/GenBank/DDBJ whole genome shotgun (WGS) entry which is preliminary data.</text>
</comment>
<dbReference type="PANTHER" id="PTHR33064:SF37">
    <property type="entry name" value="RIBONUCLEASE H"/>
    <property type="match status" value="1"/>
</dbReference>
<keyword evidence="2" id="KW-0695">RNA-directed DNA polymerase</keyword>
<proteinExistence type="predicted"/>
<evidence type="ECO:0000313" key="2">
    <source>
        <dbReference type="EMBL" id="KAL2471399.1"/>
    </source>
</evidence>